<keyword evidence="6 11" id="KW-0798">TonB box</keyword>
<evidence type="ECO:0000256" key="11">
    <source>
        <dbReference type="RuleBase" id="RU003357"/>
    </source>
</evidence>
<dbReference type="Gene3D" id="2.40.170.20">
    <property type="entry name" value="TonB-dependent receptor, beta-barrel domain"/>
    <property type="match status" value="1"/>
</dbReference>
<sequence length="756" mass="84515">MRLLLNTLLLLAMTNVFAQNSLTGLVLDNSTNEKLAFTNIYLSDLEKGTVTDENGNFNLENLPSGNYKLVISILGYETKSININIPNLQYIEIRLEASAIEMEDIIISTPFHKLQSENVMKVERAAVEDLNASGAVNLTEGISNIAGVESVTTGLSIGKPVIRGLSSNRVLVYTQGVRLENQQFGSEHGLGVSSSGIESVEVIKGPASLLYGSDALGGVLYLNPEKFAPQGSSSGDISGNYYSNTQGFNTGAGYKASENNFKFLFRGSLTEHSDYDTKDYRVTNTRFTEQDFKAGIGYQANTFKTEFRYNMNNSKLGIPEEIGVQSTLKTPLLPYQNITNHVFSSKSTVFFNNSKLDINLGYIYNDRKEFEDEHHHHDEDEEAHEEHEEEEHEDEDHHDEDHDEDHETLVPSLQMKLKTANYDVKYTLPEFGKFETIVGIQGMNQENTNYGEEQLIPDATTNDFGVMATSHIHFEAIDIQLGARYDNRNISVVSGLNRDFNSFNGALGFKTDIFKNLTARVNFASGFRAPNLAELTSDGIHHGSNRYEVGNADLNNEQNFQTDIALEFKNEHVEFFVNGFYNKVNDYIYLSPNGNTIDDTPVFDYIQNDAKLYGGEVGVHIHPHPIHWLHIESSFETVTGKQANDDYLPLIPANSLSNVLRVEFERPWLKKAYTFVKLASTFNQNNVSTFETSADGYNLLSAGLGGSFNLFKNEATLSISGTNLTNKTYINHLSRLKPDGIFNMGRNINIGLKYQL</sequence>
<accession>A0A8J6PQY6</accession>
<dbReference type="PANTHER" id="PTHR30069:SF29">
    <property type="entry name" value="HEMOGLOBIN AND HEMOGLOBIN-HAPTOGLOBIN-BINDING PROTEIN 1-RELATED"/>
    <property type="match status" value="1"/>
</dbReference>
<dbReference type="SUPFAM" id="SSF56935">
    <property type="entry name" value="Porins"/>
    <property type="match status" value="1"/>
</dbReference>
<evidence type="ECO:0000256" key="1">
    <source>
        <dbReference type="ARBA" id="ARBA00004571"/>
    </source>
</evidence>
<dbReference type="Pfam" id="PF07715">
    <property type="entry name" value="Plug"/>
    <property type="match status" value="1"/>
</dbReference>
<keyword evidence="9 10" id="KW-0998">Cell outer membrane</keyword>
<dbReference type="EMBL" id="JACVXD010000001">
    <property type="protein sequence ID" value="MBD0823085.1"/>
    <property type="molecule type" value="Genomic_DNA"/>
</dbReference>
<name>A0A8J6PQY6_9FLAO</name>
<evidence type="ECO:0000256" key="9">
    <source>
        <dbReference type="ARBA" id="ARBA00023237"/>
    </source>
</evidence>
<dbReference type="Proteomes" id="UP000621516">
    <property type="component" value="Unassembled WGS sequence"/>
</dbReference>
<keyword evidence="3 10" id="KW-1134">Transmembrane beta strand</keyword>
<keyword evidence="8 16" id="KW-0675">Receptor</keyword>
<reference evidence="16 17" key="1">
    <citation type="journal article" date="2018" name="J. Microbiol.">
        <title>Aestuariibaculum marinum sp. nov., a marine bacterium isolated from seawater in South Korea.</title>
        <authorList>
            <person name="Choi J."/>
            <person name="Lee D."/>
            <person name="Jang J.H."/>
            <person name="Cha S."/>
            <person name="Seo T."/>
        </authorList>
    </citation>
    <scope>NUCLEOTIDE SEQUENCE [LARGE SCALE GENOMIC DNA]</scope>
    <source>
        <strain evidence="16 17">IP7</strain>
    </source>
</reference>
<dbReference type="GO" id="GO:0044718">
    <property type="term" value="P:siderophore transmembrane transport"/>
    <property type="evidence" value="ECO:0007669"/>
    <property type="project" value="TreeGrafter"/>
</dbReference>
<dbReference type="InterPro" id="IPR008969">
    <property type="entry name" value="CarboxyPept-like_regulatory"/>
</dbReference>
<keyword evidence="17" id="KW-1185">Reference proteome</keyword>
<dbReference type="AlphaFoldDB" id="A0A8J6PQY6"/>
<dbReference type="PANTHER" id="PTHR30069">
    <property type="entry name" value="TONB-DEPENDENT OUTER MEMBRANE RECEPTOR"/>
    <property type="match status" value="1"/>
</dbReference>
<dbReference type="SUPFAM" id="SSF49464">
    <property type="entry name" value="Carboxypeptidase regulatory domain-like"/>
    <property type="match status" value="1"/>
</dbReference>
<feature type="domain" description="TonB-dependent receptor-like beta-barrel" evidence="14">
    <location>
        <begin position="232"/>
        <end position="724"/>
    </location>
</feature>
<dbReference type="Gene3D" id="2.170.130.10">
    <property type="entry name" value="TonB-dependent receptor, plug domain"/>
    <property type="match status" value="1"/>
</dbReference>
<keyword evidence="5 13" id="KW-0732">Signal</keyword>
<evidence type="ECO:0000256" key="6">
    <source>
        <dbReference type="ARBA" id="ARBA00023077"/>
    </source>
</evidence>
<evidence type="ECO:0000256" key="2">
    <source>
        <dbReference type="ARBA" id="ARBA00022448"/>
    </source>
</evidence>
<dbReference type="PROSITE" id="PS52016">
    <property type="entry name" value="TONB_DEPENDENT_REC_3"/>
    <property type="match status" value="1"/>
</dbReference>
<dbReference type="GO" id="GO:0009279">
    <property type="term" value="C:cell outer membrane"/>
    <property type="evidence" value="ECO:0007669"/>
    <property type="project" value="UniProtKB-SubCell"/>
</dbReference>
<dbReference type="RefSeq" id="WP_188222384.1">
    <property type="nucleotide sequence ID" value="NZ_JACVXD010000001.1"/>
</dbReference>
<feature type="chain" id="PRO_5035157115" evidence="13">
    <location>
        <begin position="19"/>
        <end position="756"/>
    </location>
</feature>
<keyword evidence="7 10" id="KW-0472">Membrane</keyword>
<evidence type="ECO:0000256" key="12">
    <source>
        <dbReference type="SAM" id="MobiDB-lite"/>
    </source>
</evidence>
<evidence type="ECO:0000256" key="7">
    <source>
        <dbReference type="ARBA" id="ARBA00023136"/>
    </source>
</evidence>
<feature type="domain" description="TonB-dependent receptor plug" evidence="15">
    <location>
        <begin position="125"/>
        <end position="219"/>
    </location>
</feature>
<evidence type="ECO:0000256" key="4">
    <source>
        <dbReference type="ARBA" id="ARBA00022692"/>
    </source>
</evidence>
<dbReference type="InterPro" id="IPR039426">
    <property type="entry name" value="TonB-dep_rcpt-like"/>
</dbReference>
<keyword evidence="4 10" id="KW-0812">Transmembrane</keyword>
<keyword evidence="2 10" id="KW-0813">Transport</keyword>
<dbReference type="Gene3D" id="2.60.40.1120">
    <property type="entry name" value="Carboxypeptidase-like, regulatory domain"/>
    <property type="match status" value="1"/>
</dbReference>
<evidence type="ECO:0000313" key="17">
    <source>
        <dbReference type="Proteomes" id="UP000621516"/>
    </source>
</evidence>
<dbReference type="InterPro" id="IPR012910">
    <property type="entry name" value="Plug_dom"/>
</dbReference>
<protein>
    <submittedName>
        <fullName evidence="16">TonB-dependent receptor</fullName>
    </submittedName>
</protein>
<proteinExistence type="inferred from homology"/>
<dbReference type="Pfam" id="PF13715">
    <property type="entry name" value="CarbopepD_reg_2"/>
    <property type="match status" value="1"/>
</dbReference>
<dbReference type="InterPro" id="IPR037066">
    <property type="entry name" value="Plug_dom_sf"/>
</dbReference>
<feature type="compositionally biased region" description="Acidic residues" evidence="12">
    <location>
        <begin position="379"/>
        <end position="406"/>
    </location>
</feature>
<comment type="caution">
    <text evidence="16">The sequence shown here is derived from an EMBL/GenBank/DDBJ whole genome shotgun (WGS) entry which is preliminary data.</text>
</comment>
<evidence type="ECO:0000259" key="14">
    <source>
        <dbReference type="Pfam" id="PF00593"/>
    </source>
</evidence>
<dbReference type="Pfam" id="PF00593">
    <property type="entry name" value="TonB_dep_Rec_b-barrel"/>
    <property type="match status" value="1"/>
</dbReference>
<evidence type="ECO:0000313" key="16">
    <source>
        <dbReference type="EMBL" id="MBD0823085.1"/>
    </source>
</evidence>
<evidence type="ECO:0000259" key="15">
    <source>
        <dbReference type="Pfam" id="PF07715"/>
    </source>
</evidence>
<evidence type="ECO:0000256" key="3">
    <source>
        <dbReference type="ARBA" id="ARBA00022452"/>
    </source>
</evidence>
<evidence type="ECO:0000256" key="10">
    <source>
        <dbReference type="PROSITE-ProRule" id="PRU01360"/>
    </source>
</evidence>
<feature type="signal peptide" evidence="13">
    <location>
        <begin position="1"/>
        <end position="18"/>
    </location>
</feature>
<dbReference type="GO" id="GO:0015344">
    <property type="term" value="F:siderophore uptake transmembrane transporter activity"/>
    <property type="evidence" value="ECO:0007669"/>
    <property type="project" value="TreeGrafter"/>
</dbReference>
<feature type="region of interest" description="Disordered" evidence="12">
    <location>
        <begin position="372"/>
        <end position="408"/>
    </location>
</feature>
<evidence type="ECO:0000256" key="5">
    <source>
        <dbReference type="ARBA" id="ARBA00022729"/>
    </source>
</evidence>
<dbReference type="InterPro" id="IPR000531">
    <property type="entry name" value="Beta-barrel_TonB"/>
</dbReference>
<comment type="similarity">
    <text evidence="10 11">Belongs to the TonB-dependent receptor family.</text>
</comment>
<evidence type="ECO:0000256" key="8">
    <source>
        <dbReference type="ARBA" id="ARBA00023170"/>
    </source>
</evidence>
<gene>
    <name evidence="16" type="ORF">ICJ85_03540</name>
</gene>
<dbReference type="InterPro" id="IPR036942">
    <property type="entry name" value="Beta-barrel_TonB_sf"/>
</dbReference>
<evidence type="ECO:0000256" key="13">
    <source>
        <dbReference type="SAM" id="SignalP"/>
    </source>
</evidence>
<organism evidence="16 17">
    <name type="scientific">Aestuariibaculum marinum</name>
    <dbReference type="NCBI Taxonomy" id="2683592"/>
    <lineage>
        <taxon>Bacteria</taxon>
        <taxon>Pseudomonadati</taxon>
        <taxon>Bacteroidota</taxon>
        <taxon>Flavobacteriia</taxon>
        <taxon>Flavobacteriales</taxon>
        <taxon>Flavobacteriaceae</taxon>
    </lineage>
</organism>
<comment type="subcellular location">
    <subcellularLocation>
        <location evidence="1 10">Cell outer membrane</location>
        <topology evidence="1 10">Multi-pass membrane protein</topology>
    </subcellularLocation>
</comment>